<dbReference type="RefSeq" id="WP_095135201.1">
    <property type="nucleotide sequence ID" value="NZ_NIBG01000024.1"/>
</dbReference>
<organism evidence="1 2">
    <name type="scientific">Anaeromicrobium sediminis</name>
    <dbReference type="NCBI Taxonomy" id="1478221"/>
    <lineage>
        <taxon>Bacteria</taxon>
        <taxon>Bacillati</taxon>
        <taxon>Bacillota</taxon>
        <taxon>Clostridia</taxon>
        <taxon>Peptostreptococcales</taxon>
        <taxon>Thermotaleaceae</taxon>
        <taxon>Anaeromicrobium</taxon>
    </lineage>
</organism>
<comment type="caution">
    <text evidence="1">The sequence shown here is derived from an EMBL/GenBank/DDBJ whole genome shotgun (WGS) entry which is preliminary data.</text>
</comment>
<dbReference type="OrthoDB" id="9795125at2"/>
<sequence length="96" mass="10698">MEERRSIKGRSQNIILEDREKISVSGVEHVHSFDENTVILETIRGVLTIRGSELDMNKLNLEDGNVVVKGTVDSMVYTDKDSLGSKGVGFLGKMFK</sequence>
<dbReference type="EMBL" id="NIBG01000024">
    <property type="protein sequence ID" value="PAB57633.1"/>
    <property type="molecule type" value="Genomic_DNA"/>
</dbReference>
<dbReference type="NCBIfam" id="TIGR02892">
    <property type="entry name" value="spore_yabP"/>
    <property type="match status" value="1"/>
</dbReference>
<reference evidence="1 2" key="1">
    <citation type="submission" date="2017-06" db="EMBL/GenBank/DDBJ databases">
        <title>Draft genome sequence of anaerobic fermentative bacterium Anaeromicrobium sediminis DY2726D isolated from West Pacific Ocean sediments.</title>
        <authorList>
            <person name="Zeng X."/>
        </authorList>
    </citation>
    <scope>NUCLEOTIDE SEQUENCE [LARGE SCALE GENOMIC DNA]</scope>
    <source>
        <strain evidence="1 2">DY2726D</strain>
    </source>
</reference>
<dbReference type="Proteomes" id="UP000216024">
    <property type="component" value="Unassembled WGS sequence"/>
</dbReference>
<protein>
    <submittedName>
        <fullName evidence="1">Sporulation protein YabP</fullName>
    </submittedName>
</protein>
<dbReference type="PIRSF" id="PIRSF011576">
    <property type="entry name" value="YabP"/>
    <property type="match status" value="1"/>
</dbReference>
<accession>A0A267MFR5</accession>
<gene>
    <name evidence="1" type="primary">yabP</name>
    <name evidence="1" type="ORF">CCE28_18395</name>
</gene>
<evidence type="ECO:0000313" key="1">
    <source>
        <dbReference type="EMBL" id="PAB57633.1"/>
    </source>
</evidence>
<proteinExistence type="predicted"/>
<dbReference type="InterPro" id="IPR012504">
    <property type="entry name" value="Spore_YabP"/>
</dbReference>
<dbReference type="Gene3D" id="2.60.40.2000">
    <property type="match status" value="1"/>
</dbReference>
<dbReference type="InterPro" id="IPR038705">
    <property type="entry name" value="YabP_sf"/>
</dbReference>
<dbReference type="GO" id="GO:0030435">
    <property type="term" value="P:sporulation resulting in formation of a cellular spore"/>
    <property type="evidence" value="ECO:0007669"/>
    <property type="project" value="InterPro"/>
</dbReference>
<dbReference type="AlphaFoldDB" id="A0A267MFR5"/>
<name>A0A267MFR5_9FIRM</name>
<evidence type="ECO:0000313" key="2">
    <source>
        <dbReference type="Proteomes" id="UP000216024"/>
    </source>
</evidence>
<dbReference type="Pfam" id="PF07873">
    <property type="entry name" value="YabP"/>
    <property type="match status" value="1"/>
</dbReference>
<dbReference type="InterPro" id="IPR022476">
    <property type="entry name" value="Spore_YabP/YqfC"/>
</dbReference>
<keyword evidence="2" id="KW-1185">Reference proteome</keyword>